<proteinExistence type="predicted"/>
<dbReference type="PANTHER" id="PTHR43784">
    <property type="entry name" value="GDSL-LIKE LIPASE/ACYLHYDROLASE, PUTATIVE (AFU_ORTHOLOGUE AFUA_2G00820)-RELATED"/>
    <property type="match status" value="1"/>
</dbReference>
<dbReference type="EMBL" id="CP099837">
    <property type="protein sequence ID" value="USY22073.1"/>
    <property type="molecule type" value="Genomic_DNA"/>
</dbReference>
<dbReference type="InterPro" id="IPR036514">
    <property type="entry name" value="SGNH_hydro_sf"/>
</dbReference>
<reference evidence="2" key="1">
    <citation type="submission" date="2022-06" db="EMBL/GenBank/DDBJ databases">
        <authorList>
            <person name="Ping M."/>
        </authorList>
    </citation>
    <scope>NUCLEOTIDE SEQUENCE</scope>
    <source>
        <strain evidence="2">JCM11759T</strain>
    </source>
</reference>
<dbReference type="Gene3D" id="3.40.50.1110">
    <property type="entry name" value="SGNH hydrolase"/>
    <property type="match status" value="1"/>
</dbReference>
<sequence length="642" mass="67263">MVDGGRTGTGAANPKATVWDHVLRGVSVLAVFLLVLTAFNTTVTPDVTAHPADDSDEPAAQPLSALMDRIGISPDGSAGAGDLDHAGNSLSARGLAAAGWHPGGEVVLLDTPLELPVYGPGRPDHVISDGQSVALAAEPAEFQSVTFLVTGTRTDGTGEDVRGNGRVVYSDGTTKDFPFSVPDWAAGPAGDAVLSLPYANSATGFGQDTIGSVRLYARSVPLDPDREVDHVILPTVLDDDASLHVFSVGGRSAAQSWTGTWARATSGYAEVGPWEDQTLRLTVRTTTGGYKARIRLDNTFASRPVAIGAASIALRDEDAATHGAATRGAAVPLTFDGVPGAVIPAGGRLVSDPVDILLPPQTQLLVSFHLPERVTAAPVHYASVDTNYTSVPGSGNQTMDGTGEPFTGLVDRWPFLTGIEISDGPGAVVAYGDSITDGLRSGRDAYTRWPDVLSARLHASPDLPNPGVLNLGVAGNRITSDGYPGEGVSTYASGVSMLHRAQRDVFSQNGVDSVVVFAGINDLRWGAHPDEVVAGLRRLANTANEHGVRVFVATLVPCAGEARCTPEVDQGREYVNAHLREQAQDTASSAFDGVWDFDAVLRDPMAPDRLRPEYDSGDHLHPNEAGLRAIAESVDLYELIGD</sequence>
<organism evidence="2 3">
    <name type="scientific">Nocardiopsis exhalans</name>
    <dbReference type="NCBI Taxonomy" id="163604"/>
    <lineage>
        <taxon>Bacteria</taxon>
        <taxon>Bacillati</taxon>
        <taxon>Actinomycetota</taxon>
        <taxon>Actinomycetes</taxon>
        <taxon>Streptosporangiales</taxon>
        <taxon>Nocardiopsidaceae</taxon>
        <taxon>Nocardiopsis</taxon>
    </lineage>
</organism>
<evidence type="ECO:0000259" key="1">
    <source>
        <dbReference type="Pfam" id="PF13472"/>
    </source>
</evidence>
<evidence type="ECO:0000313" key="3">
    <source>
        <dbReference type="Proteomes" id="UP001055940"/>
    </source>
</evidence>
<protein>
    <submittedName>
        <fullName evidence="2">GDSL-type esterase/lipase family protein</fullName>
    </submittedName>
</protein>
<evidence type="ECO:0000313" key="2">
    <source>
        <dbReference type="EMBL" id="USY22073.1"/>
    </source>
</evidence>
<gene>
    <name evidence="2" type="ORF">NE857_10930</name>
</gene>
<dbReference type="Pfam" id="PF13472">
    <property type="entry name" value="Lipase_GDSL_2"/>
    <property type="match status" value="1"/>
</dbReference>
<dbReference type="Proteomes" id="UP001055940">
    <property type="component" value="Chromosome"/>
</dbReference>
<dbReference type="InterPro" id="IPR053140">
    <property type="entry name" value="GDSL_Rv0518-like"/>
</dbReference>
<keyword evidence="3" id="KW-1185">Reference proteome</keyword>
<dbReference type="RefSeq" id="WP_254420889.1">
    <property type="nucleotide sequence ID" value="NZ_BAAAJB010000054.1"/>
</dbReference>
<feature type="domain" description="SGNH hydrolase-type esterase" evidence="1">
    <location>
        <begin position="430"/>
        <end position="628"/>
    </location>
</feature>
<accession>A0ABY5DFY4</accession>
<dbReference type="InterPro" id="IPR013830">
    <property type="entry name" value="SGNH_hydro"/>
</dbReference>
<dbReference type="PANTHER" id="PTHR43784:SF2">
    <property type="entry name" value="GDSL-LIKE LIPASE_ACYLHYDROLASE, PUTATIVE (AFU_ORTHOLOGUE AFUA_2G00820)-RELATED"/>
    <property type="match status" value="1"/>
</dbReference>
<name>A0ABY5DFY4_9ACTN</name>
<dbReference type="SUPFAM" id="SSF52266">
    <property type="entry name" value="SGNH hydrolase"/>
    <property type="match status" value="1"/>
</dbReference>